<dbReference type="GO" id="GO:0016020">
    <property type="term" value="C:membrane"/>
    <property type="evidence" value="ECO:0007669"/>
    <property type="project" value="UniProtKB-SubCell"/>
</dbReference>
<dbReference type="EMBL" id="GL385396">
    <property type="protein sequence ID" value="EJT78243.1"/>
    <property type="molecule type" value="Genomic_DNA"/>
</dbReference>
<feature type="region of interest" description="Disordered" evidence="6">
    <location>
        <begin position="363"/>
        <end position="385"/>
    </location>
</feature>
<reference evidence="9" key="2">
    <citation type="submission" date="2010-07" db="EMBL/GenBank/DDBJ databases">
        <authorList>
            <consortium name="The Broad Institute Genome Sequencing Platform"/>
            <consortium name="Broad Institute Genome Sequencing Center for Infectious Disease"/>
            <person name="Ma L.-J."/>
            <person name="Dead R."/>
            <person name="Young S."/>
            <person name="Zeng Q."/>
            <person name="Koehrsen M."/>
            <person name="Alvarado L."/>
            <person name="Berlin A."/>
            <person name="Chapman S.B."/>
            <person name="Chen Z."/>
            <person name="Freedman E."/>
            <person name="Gellesch M."/>
            <person name="Goldberg J."/>
            <person name="Griggs A."/>
            <person name="Gujja S."/>
            <person name="Heilman E.R."/>
            <person name="Heiman D."/>
            <person name="Hepburn T."/>
            <person name="Howarth C."/>
            <person name="Jen D."/>
            <person name="Larson L."/>
            <person name="Mehta T."/>
            <person name="Neiman D."/>
            <person name="Pearson M."/>
            <person name="Roberts A."/>
            <person name="Saif S."/>
            <person name="Shea T."/>
            <person name="Shenoy N."/>
            <person name="Sisk P."/>
            <person name="Stolte C."/>
            <person name="Sykes S."/>
            <person name="Walk T."/>
            <person name="White J."/>
            <person name="Yandava C."/>
            <person name="Haas B."/>
            <person name="Nusbaum C."/>
            <person name="Birren B."/>
        </authorList>
    </citation>
    <scope>NUCLEOTIDE SEQUENCE</scope>
    <source>
        <strain evidence="9">R3-111a-1</strain>
    </source>
</reference>
<evidence type="ECO:0000313" key="9">
    <source>
        <dbReference type="EMBL" id="EJT78243.1"/>
    </source>
</evidence>
<evidence type="ECO:0000256" key="2">
    <source>
        <dbReference type="ARBA" id="ARBA00022692"/>
    </source>
</evidence>
<dbReference type="VEuPathDB" id="FungiDB:GGTG_03345"/>
<name>J3NPY7_GAET3</name>
<dbReference type="AlphaFoldDB" id="J3NPY7"/>
<dbReference type="GeneID" id="20343803"/>
<comment type="similarity">
    <text evidence="5">Belongs to the SAT4 family.</text>
</comment>
<evidence type="ECO:0000256" key="5">
    <source>
        <dbReference type="ARBA" id="ARBA00038359"/>
    </source>
</evidence>
<dbReference type="STRING" id="644352.J3NPY7"/>
<feature type="transmembrane region" description="Helical" evidence="7">
    <location>
        <begin position="23"/>
        <end position="45"/>
    </location>
</feature>
<keyword evidence="11" id="KW-1185">Reference proteome</keyword>
<dbReference type="HOGENOM" id="CLU_028200_3_5_1"/>
<evidence type="ECO:0000259" key="8">
    <source>
        <dbReference type="Pfam" id="PF20684"/>
    </source>
</evidence>
<keyword evidence="4 7" id="KW-0472">Membrane</keyword>
<protein>
    <recommendedName>
        <fullName evidence="8">Rhodopsin domain-containing protein</fullName>
    </recommendedName>
</protein>
<organism evidence="9">
    <name type="scientific">Gaeumannomyces tritici (strain R3-111a-1)</name>
    <name type="common">Wheat and barley take-all root rot fungus</name>
    <name type="synonym">Gaeumannomyces graminis var. tritici</name>
    <dbReference type="NCBI Taxonomy" id="644352"/>
    <lineage>
        <taxon>Eukaryota</taxon>
        <taxon>Fungi</taxon>
        <taxon>Dikarya</taxon>
        <taxon>Ascomycota</taxon>
        <taxon>Pezizomycotina</taxon>
        <taxon>Sordariomycetes</taxon>
        <taxon>Sordariomycetidae</taxon>
        <taxon>Magnaporthales</taxon>
        <taxon>Magnaporthaceae</taxon>
        <taxon>Gaeumannomyces</taxon>
    </lineage>
</organism>
<dbReference type="EnsemblFungi" id="EJT78243">
    <property type="protein sequence ID" value="EJT78243"/>
    <property type="gene ID" value="GGTG_03345"/>
</dbReference>
<dbReference type="InterPro" id="IPR052337">
    <property type="entry name" value="SAT4-like"/>
</dbReference>
<feature type="transmembrane region" description="Helical" evidence="7">
    <location>
        <begin position="102"/>
        <end position="125"/>
    </location>
</feature>
<sequence length="385" mass="42121">MNSSVGAAPPLNPARAAESNTEWLIGVMGTFTFMAILATSLRLYTRIRIVKLVGWDDWVMLACTSCAVGGFILHCLQVPQGLGKHWEFINNQQKVQFAKQSFFTSLVPNTTGLALMKVSIGLSLLKLIRTRSYSLVVYVFLGITAASWILACGTIIFFCDPVRGYWDKSINPKCYDIKLFIAFGIAHTGINITTDIAFATLPITVIWMLQMKKITKIYLAVVFSLGWIAVFMGIPKTWYQIHHGGDKDAAFYHGVQFWAALQLDTGIVAACIPPLKPLFGRALKLNTAKPYANSSYPGGSGFSNRRRTGYINQDSVAGRPEFDDLELSPRARGGAGGTKTGIPGDSGSEEMILRQNACVTSDQTLKEADSKKHSGIMKTTEISVA</sequence>
<dbReference type="PANTHER" id="PTHR33048">
    <property type="entry name" value="PTH11-LIKE INTEGRAL MEMBRANE PROTEIN (AFU_ORTHOLOGUE AFUA_5G11245)"/>
    <property type="match status" value="1"/>
</dbReference>
<dbReference type="eggNOG" id="ENOG502SNI4">
    <property type="taxonomic scope" value="Eukaryota"/>
</dbReference>
<reference evidence="9" key="3">
    <citation type="submission" date="2010-09" db="EMBL/GenBank/DDBJ databases">
        <title>Annotation of Gaeumannomyces graminis var. tritici R3-111a-1.</title>
        <authorList>
            <consortium name="The Broad Institute Genome Sequencing Platform"/>
            <person name="Ma L.-J."/>
            <person name="Dead R."/>
            <person name="Young S.K."/>
            <person name="Zeng Q."/>
            <person name="Gargeya S."/>
            <person name="Fitzgerald M."/>
            <person name="Haas B."/>
            <person name="Abouelleil A."/>
            <person name="Alvarado L."/>
            <person name="Arachchi H.M."/>
            <person name="Berlin A."/>
            <person name="Brown A."/>
            <person name="Chapman S.B."/>
            <person name="Chen Z."/>
            <person name="Dunbar C."/>
            <person name="Freedman E."/>
            <person name="Gearin G."/>
            <person name="Gellesch M."/>
            <person name="Goldberg J."/>
            <person name="Griggs A."/>
            <person name="Gujja S."/>
            <person name="Heiman D."/>
            <person name="Howarth C."/>
            <person name="Larson L."/>
            <person name="Lui A."/>
            <person name="MacDonald P.J.P."/>
            <person name="Mehta T."/>
            <person name="Montmayeur A."/>
            <person name="Murphy C."/>
            <person name="Neiman D."/>
            <person name="Pearson M."/>
            <person name="Priest M."/>
            <person name="Roberts A."/>
            <person name="Saif S."/>
            <person name="Shea T."/>
            <person name="Shenoy N."/>
            <person name="Sisk P."/>
            <person name="Stolte C."/>
            <person name="Sykes S."/>
            <person name="Yandava C."/>
            <person name="Wortman J."/>
            <person name="Nusbaum C."/>
            <person name="Birren B."/>
        </authorList>
    </citation>
    <scope>NUCLEOTIDE SEQUENCE</scope>
    <source>
        <strain evidence="9">R3-111a-1</strain>
    </source>
</reference>
<accession>J3NPY7</accession>
<feature type="transmembrane region" description="Helical" evidence="7">
    <location>
        <begin position="179"/>
        <end position="205"/>
    </location>
</feature>
<evidence type="ECO:0000313" key="10">
    <source>
        <dbReference type="EnsemblFungi" id="EJT78243"/>
    </source>
</evidence>
<dbReference type="InterPro" id="IPR049326">
    <property type="entry name" value="Rhodopsin_dom_fungi"/>
</dbReference>
<dbReference type="OrthoDB" id="5022096at2759"/>
<evidence type="ECO:0000256" key="6">
    <source>
        <dbReference type="SAM" id="MobiDB-lite"/>
    </source>
</evidence>
<evidence type="ECO:0000256" key="3">
    <source>
        <dbReference type="ARBA" id="ARBA00022989"/>
    </source>
</evidence>
<feature type="transmembrane region" description="Helical" evidence="7">
    <location>
        <begin position="255"/>
        <end position="275"/>
    </location>
</feature>
<feature type="transmembrane region" description="Helical" evidence="7">
    <location>
        <begin position="137"/>
        <end position="159"/>
    </location>
</feature>
<proteinExistence type="inferred from homology"/>
<comment type="subcellular location">
    <subcellularLocation>
        <location evidence="1">Membrane</location>
        <topology evidence="1">Multi-pass membrane protein</topology>
    </subcellularLocation>
</comment>
<feature type="transmembrane region" description="Helical" evidence="7">
    <location>
        <begin position="217"/>
        <end position="235"/>
    </location>
</feature>
<feature type="domain" description="Rhodopsin" evidence="8">
    <location>
        <begin position="41"/>
        <end position="280"/>
    </location>
</feature>
<evidence type="ECO:0000256" key="4">
    <source>
        <dbReference type="ARBA" id="ARBA00023136"/>
    </source>
</evidence>
<dbReference type="PANTHER" id="PTHR33048:SF167">
    <property type="entry name" value="INTEGRAL MEMBRANE PROTEIN"/>
    <property type="match status" value="1"/>
</dbReference>
<keyword evidence="2 7" id="KW-0812">Transmembrane</keyword>
<feature type="transmembrane region" description="Helical" evidence="7">
    <location>
        <begin position="57"/>
        <end position="82"/>
    </location>
</feature>
<evidence type="ECO:0000256" key="1">
    <source>
        <dbReference type="ARBA" id="ARBA00004141"/>
    </source>
</evidence>
<reference evidence="10" key="5">
    <citation type="submission" date="2018-04" db="UniProtKB">
        <authorList>
            <consortium name="EnsemblFungi"/>
        </authorList>
    </citation>
    <scope>IDENTIFICATION</scope>
    <source>
        <strain evidence="10">R3-111a-1</strain>
    </source>
</reference>
<dbReference type="RefSeq" id="XP_009219388.1">
    <property type="nucleotide sequence ID" value="XM_009221124.1"/>
</dbReference>
<dbReference type="Pfam" id="PF20684">
    <property type="entry name" value="Fung_rhodopsin"/>
    <property type="match status" value="1"/>
</dbReference>
<reference evidence="11" key="1">
    <citation type="submission" date="2010-07" db="EMBL/GenBank/DDBJ databases">
        <title>The genome sequence of Gaeumannomyces graminis var. tritici strain R3-111a-1.</title>
        <authorList>
            <consortium name="The Broad Institute Genome Sequencing Platform"/>
            <person name="Ma L.-J."/>
            <person name="Dead R."/>
            <person name="Young S."/>
            <person name="Zeng Q."/>
            <person name="Koehrsen M."/>
            <person name="Alvarado L."/>
            <person name="Berlin A."/>
            <person name="Chapman S.B."/>
            <person name="Chen Z."/>
            <person name="Freedman E."/>
            <person name="Gellesch M."/>
            <person name="Goldberg J."/>
            <person name="Griggs A."/>
            <person name="Gujja S."/>
            <person name="Heilman E.R."/>
            <person name="Heiman D."/>
            <person name="Hepburn T."/>
            <person name="Howarth C."/>
            <person name="Jen D."/>
            <person name="Larson L."/>
            <person name="Mehta T."/>
            <person name="Neiman D."/>
            <person name="Pearson M."/>
            <person name="Roberts A."/>
            <person name="Saif S."/>
            <person name="Shea T."/>
            <person name="Shenoy N."/>
            <person name="Sisk P."/>
            <person name="Stolte C."/>
            <person name="Sykes S."/>
            <person name="Walk T."/>
            <person name="White J."/>
            <person name="Yandava C."/>
            <person name="Haas B."/>
            <person name="Nusbaum C."/>
            <person name="Birren B."/>
        </authorList>
    </citation>
    <scope>NUCLEOTIDE SEQUENCE [LARGE SCALE GENOMIC DNA]</scope>
    <source>
        <strain evidence="11">R3-111a-1</strain>
    </source>
</reference>
<gene>
    <name evidence="10" type="primary">20343803</name>
    <name evidence="9" type="ORF">GGTG_03345</name>
</gene>
<keyword evidence="3 7" id="KW-1133">Transmembrane helix</keyword>
<reference evidence="10" key="4">
    <citation type="journal article" date="2015" name="G3 (Bethesda)">
        <title>Genome sequences of three phytopathogenic species of the Magnaporthaceae family of fungi.</title>
        <authorList>
            <person name="Okagaki L.H."/>
            <person name="Nunes C.C."/>
            <person name="Sailsbery J."/>
            <person name="Clay B."/>
            <person name="Brown D."/>
            <person name="John T."/>
            <person name="Oh Y."/>
            <person name="Young N."/>
            <person name="Fitzgerald M."/>
            <person name="Haas B.J."/>
            <person name="Zeng Q."/>
            <person name="Young S."/>
            <person name="Adiconis X."/>
            <person name="Fan L."/>
            <person name="Levin J.Z."/>
            <person name="Mitchell T.K."/>
            <person name="Okubara P.A."/>
            <person name="Farman M.L."/>
            <person name="Kohn L.M."/>
            <person name="Birren B."/>
            <person name="Ma L.-J."/>
            <person name="Dean R.A."/>
        </authorList>
    </citation>
    <scope>NUCLEOTIDE SEQUENCE</scope>
    <source>
        <strain evidence="10">R3-111a-1</strain>
    </source>
</reference>
<evidence type="ECO:0000256" key="7">
    <source>
        <dbReference type="SAM" id="Phobius"/>
    </source>
</evidence>
<dbReference type="Proteomes" id="UP000006039">
    <property type="component" value="Unassembled WGS sequence"/>
</dbReference>
<feature type="region of interest" description="Disordered" evidence="6">
    <location>
        <begin position="322"/>
        <end position="351"/>
    </location>
</feature>
<evidence type="ECO:0000313" key="11">
    <source>
        <dbReference type="Proteomes" id="UP000006039"/>
    </source>
</evidence>